<dbReference type="RefSeq" id="WP_090126142.1">
    <property type="nucleotide sequence ID" value="NZ_CP045300.1"/>
</dbReference>
<evidence type="ECO:0000313" key="2">
    <source>
        <dbReference type="Proteomes" id="UP000199187"/>
    </source>
</evidence>
<dbReference type="AlphaFoldDB" id="A0A1I7E3N6"/>
<reference evidence="2" key="1">
    <citation type="submission" date="2016-10" db="EMBL/GenBank/DDBJ databases">
        <authorList>
            <person name="Varghese N."/>
            <person name="Submissions S."/>
        </authorList>
    </citation>
    <scope>NUCLEOTIDE SEQUENCE [LARGE SCALE GENOMIC DNA]</scope>
    <source>
        <strain evidence="2">Ah-143</strain>
    </source>
</reference>
<name>A0A1I7E3N6_9ENTR</name>
<sequence length="78" mass="8726">MELFVISSKLPLRKRIKLVIPLFKGVMTILCGYNWSLKFRPAGKAQADGLSADVYQDDVTSQDALIVLVDSKRTMLPD</sequence>
<accession>A0A1I7E3N6</accession>
<organism evidence="1 2">
    <name type="scientific">Kosakonia arachidis</name>
    <dbReference type="NCBI Taxonomy" id="551989"/>
    <lineage>
        <taxon>Bacteria</taxon>
        <taxon>Pseudomonadati</taxon>
        <taxon>Pseudomonadota</taxon>
        <taxon>Gammaproteobacteria</taxon>
        <taxon>Enterobacterales</taxon>
        <taxon>Enterobacteriaceae</taxon>
        <taxon>Kosakonia</taxon>
    </lineage>
</organism>
<gene>
    <name evidence="1" type="ORF">SAMN05192562_10975</name>
</gene>
<proteinExistence type="predicted"/>
<dbReference type="Proteomes" id="UP000199187">
    <property type="component" value="Unassembled WGS sequence"/>
</dbReference>
<keyword evidence="2" id="KW-1185">Reference proteome</keyword>
<protein>
    <submittedName>
        <fullName evidence="1">Uncharacterized protein</fullName>
    </submittedName>
</protein>
<evidence type="ECO:0000313" key="1">
    <source>
        <dbReference type="EMBL" id="SFU18515.1"/>
    </source>
</evidence>
<dbReference type="EMBL" id="FPAU01000009">
    <property type="protein sequence ID" value="SFU18515.1"/>
    <property type="molecule type" value="Genomic_DNA"/>
</dbReference>